<keyword evidence="9" id="KW-1185">Reference proteome</keyword>
<dbReference type="GO" id="GO:0046872">
    <property type="term" value="F:metal ion binding"/>
    <property type="evidence" value="ECO:0007669"/>
    <property type="project" value="UniProtKB-KW"/>
</dbReference>
<organism evidence="8 9">
    <name type="scientific">Methylocystis hirsuta</name>
    <dbReference type="NCBI Taxonomy" id="369798"/>
    <lineage>
        <taxon>Bacteria</taxon>
        <taxon>Pseudomonadati</taxon>
        <taxon>Pseudomonadota</taxon>
        <taxon>Alphaproteobacteria</taxon>
        <taxon>Hyphomicrobiales</taxon>
        <taxon>Methylocystaceae</taxon>
        <taxon>Methylocystis</taxon>
    </lineage>
</organism>
<dbReference type="RefSeq" id="WP_123176015.1">
    <property type="nucleotide sequence ID" value="NZ_QWDD01000001.1"/>
</dbReference>
<evidence type="ECO:0000256" key="5">
    <source>
        <dbReference type="ARBA" id="ARBA00022833"/>
    </source>
</evidence>
<dbReference type="GO" id="GO:0004222">
    <property type="term" value="F:metalloendopeptidase activity"/>
    <property type="evidence" value="ECO:0007669"/>
    <property type="project" value="InterPro"/>
</dbReference>
<keyword evidence="2 8" id="KW-0645">Protease</keyword>
<dbReference type="GO" id="GO:0016020">
    <property type="term" value="C:membrane"/>
    <property type="evidence" value="ECO:0007669"/>
    <property type="project" value="TreeGrafter"/>
</dbReference>
<proteinExistence type="predicted"/>
<evidence type="ECO:0000256" key="2">
    <source>
        <dbReference type="ARBA" id="ARBA00022670"/>
    </source>
</evidence>
<keyword evidence="3" id="KW-0479">Metal-binding</keyword>
<evidence type="ECO:0000313" key="9">
    <source>
        <dbReference type="Proteomes" id="UP000268623"/>
    </source>
</evidence>
<dbReference type="PANTHER" id="PTHR22726:SF1">
    <property type="entry name" value="METALLOENDOPEPTIDASE OMA1, MITOCHONDRIAL"/>
    <property type="match status" value="1"/>
</dbReference>
<dbReference type="CDD" id="cd07324">
    <property type="entry name" value="M48C_Oma1-like"/>
    <property type="match status" value="1"/>
</dbReference>
<dbReference type="EMBL" id="QWDD01000001">
    <property type="protein sequence ID" value="RNJ50063.1"/>
    <property type="molecule type" value="Genomic_DNA"/>
</dbReference>
<dbReference type="InterPro" id="IPR001915">
    <property type="entry name" value="Peptidase_M48"/>
</dbReference>
<dbReference type="InterPro" id="IPR051156">
    <property type="entry name" value="Mito/Outer_Membr_Metalloprot"/>
</dbReference>
<reference evidence="8 9" key="1">
    <citation type="submission" date="2018-08" db="EMBL/GenBank/DDBJ databases">
        <title>Genome sequence of Methylocystis hirsuta CSC1, a methanotroph able to accumulate PHAs.</title>
        <authorList>
            <person name="Bordel S."/>
            <person name="Rodriguez E."/>
            <person name="Gancedo J."/>
            <person name="Munoz R."/>
        </authorList>
    </citation>
    <scope>NUCLEOTIDE SEQUENCE [LARGE SCALE GENOMIC DNA]</scope>
    <source>
        <strain evidence="8 9">CSC1</strain>
    </source>
</reference>
<dbReference type="OrthoDB" id="9810445at2"/>
<keyword evidence="4" id="KW-0378">Hydrolase</keyword>
<name>A0A3M9XPA9_9HYPH</name>
<evidence type="ECO:0000256" key="3">
    <source>
        <dbReference type="ARBA" id="ARBA00022723"/>
    </source>
</evidence>
<feature type="domain" description="Peptidase M48" evidence="7">
    <location>
        <begin position="75"/>
        <end position="257"/>
    </location>
</feature>
<dbReference type="GO" id="GO:0051603">
    <property type="term" value="P:proteolysis involved in protein catabolic process"/>
    <property type="evidence" value="ECO:0007669"/>
    <property type="project" value="TreeGrafter"/>
</dbReference>
<evidence type="ECO:0000256" key="6">
    <source>
        <dbReference type="ARBA" id="ARBA00023049"/>
    </source>
</evidence>
<comment type="cofactor">
    <cofactor evidence="1">
        <name>Zn(2+)</name>
        <dbReference type="ChEBI" id="CHEBI:29105"/>
    </cofactor>
</comment>
<sequence>MTASPLVRRTALALLAVVIGVAIGGCAELERQGQIFTAPLPPTRPAGPRTDNRSTVQHKELVAQFGGEYEAPGAEHYLDGILAKLASASDTPGQPTYKVTILNTPVVNAFALPSGNLYVTRGLLALAGDASEAAAVMAHEIAHVSLRHSALRAEREREAAVISQAAAVIQNRQKGDEVRSSQRLSVASFSRAQELDADAAGVRVIARAGFDPYGASRFLTALGRSTDLRAALYGKKKSLDFDITSTHPSTPDRITKAVAAAREIGAPGIGVADRSGYLEAIKGVAFGDDPMEGYVRDRKFTHPRLRFAFTAPEGFLLENSNEAVFGVREADNEALRLDSVRLPSDENLEAYVGSGWVDGLLPSSVRKMDINGLPAVIAVARAGEWNFRLAVIRSGEFLYRLIFAARKLSDEADALFMESIRSFRRLGPDETTDARPLRIAVAVAAQGDTIETMAARMVVPNRPVEHFMLLNGLSAGDALTAGEHYKIVTE</sequence>
<evidence type="ECO:0000313" key="8">
    <source>
        <dbReference type="EMBL" id="RNJ50063.1"/>
    </source>
</evidence>
<protein>
    <submittedName>
        <fullName evidence="8">Zn-dependent protease</fullName>
    </submittedName>
</protein>
<dbReference type="Gene3D" id="3.30.2010.10">
    <property type="entry name" value="Metalloproteases ('zincins'), catalytic domain"/>
    <property type="match status" value="1"/>
</dbReference>
<dbReference type="AlphaFoldDB" id="A0A3M9XPA9"/>
<dbReference type="Pfam" id="PF01435">
    <property type="entry name" value="Peptidase_M48"/>
    <property type="match status" value="1"/>
</dbReference>
<evidence type="ECO:0000256" key="4">
    <source>
        <dbReference type="ARBA" id="ARBA00022801"/>
    </source>
</evidence>
<keyword evidence="6" id="KW-0482">Metalloprotease</keyword>
<comment type="caution">
    <text evidence="8">The sequence shown here is derived from an EMBL/GenBank/DDBJ whole genome shotgun (WGS) entry which is preliminary data.</text>
</comment>
<gene>
    <name evidence="8" type="ORF">D1O30_11090</name>
</gene>
<keyword evidence="5" id="KW-0862">Zinc</keyword>
<evidence type="ECO:0000259" key="7">
    <source>
        <dbReference type="Pfam" id="PF01435"/>
    </source>
</evidence>
<dbReference type="Proteomes" id="UP000268623">
    <property type="component" value="Unassembled WGS sequence"/>
</dbReference>
<evidence type="ECO:0000256" key="1">
    <source>
        <dbReference type="ARBA" id="ARBA00001947"/>
    </source>
</evidence>
<accession>A0A3M9XPA9</accession>
<dbReference type="PANTHER" id="PTHR22726">
    <property type="entry name" value="METALLOENDOPEPTIDASE OMA1"/>
    <property type="match status" value="1"/>
</dbReference>